<dbReference type="Proteomes" id="UP000253628">
    <property type="component" value="Unassembled WGS sequence"/>
</dbReference>
<dbReference type="RefSeq" id="WP_242341914.1">
    <property type="nucleotide sequence ID" value="NZ_JACCEU010000011.1"/>
</dbReference>
<evidence type="ECO:0000256" key="1">
    <source>
        <dbReference type="SAM" id="SignalP"/>
    </source>
</evidence>
<feature type="signal peptide" evidence="1">
    <location>
        <begin position="1"/>
        <end position="25"/>
    </location>
</feature>
<gene>
    <name evidence="3" type="ORF">DFR37_11539</name>
</gene>
<dbReference type="Pfam" id="PF07987">
    <property type="entry name" value="DUF1775"/>
    <property type="match status" value="1"/>
</dbReference>
<accession>A0A366H3B4</accession>
<sequence length="170" mass="18486">MNRLVLRAAKAAAILAALAAMPAFAHVTLETKQAPVGSYYKAVFRVPHGCAGSPTLKVRVRVPEGVISIKPQPKPGWTLETIKGSYAQPYTVHGAQITSGVKEVSWSGKLLDDNYDEFVFQAYLAEPTLKPGQVLYFPVVQECEKGVERWIETASPSDKPAPSLKLLPKP</sequence>
<evidence type="ECO:0000259" key="2">
    <source>
        <dbReference type="Pfam" id="PF07987"/>
    </source>
</evidence>
<dbReference type="InterPro" id="IPR012533">
    <property type="entry name" value="YcnI-copper_dom"/>
</dbReference>
<evidence type="ECO:0000313" key="3">
    <source>
        <dbReference type="EMBL" id="RBP35765.1"/>
    </source>
</evidence>
<reference evidence="3 4" key="1">
    <citation type="submission" date="2018-06" db="EMBL/GenBank/DDBJ databases">
        <title>Genomic Encyclopedia of Type Strains, Phase IV (KMG-IV): sequencing the most valuable type-strain genomes for metagenomic binning, comparative biology and taxonomic classification.</title>
        <authorList>
            <person name="Goeker M."/>
        </authorList>
    </citation>
    <scope>NUCLEOTIDE SEQUENCE [LARGE SCALE GENOMIC DNA]</scope>
    <source>
        <strain evidence="3 4">DSM 25520</strain>
    </source>
</reference>
<proteinExistence type="predicted"/>
<comment type="caution">
    <text evidence="3">The sequence shown here is derived from an EMBL/GenBank/DDBJ whole genome shotgun (WGS) entry which is preliminary data.</text>
</comment>
<dbReference type="AlphaFoldDB" id="A0A366H3B4"/>
<feature type="domain" description="YncI copper-binding" evidence="2">
    <location>
        <begin position="26"/>
        <end position="166"/>
    </location>
</feature>
<dbReference type="InterPro" id="IPR038507">
    <property type="entry name" value="YcnI-like_sf"/>
</dbReference>
<evidence type="ECO:0000313" key="4">
    <source>
        <dbReference type="Proteomes" id="UP000253628"/>
    </source>
</evidence>
<keyword evidence="4" id="KW-1185">Reference proteome</keyword>
<organism evidence="3 4">
    <name type="scientific">Eoetvoesiella caeni</name>
    <dbReference type="NCBI Taxonomy" id="645616"/>
    <lineage>
        <taxon>Bacteria</taxon>
        <taxon>Pseudomonadati</taxon>
        <taxon>Pseudomonadota</taxon>
        <taxon>Betaproteobacteria</taxon>
        <taxon>Burkholderiales</taxon>
        <taxon>Alcaligenaceae</taxon>
        <taxon>Eoetvoesiella</taxon>
    </lineage>
</organism>
<dbReference type="CDD" id="cd08545">
    <property type="entry name" value="YcnI_like"/>
    <property type="match status" value="1"/>
</dbReference>
<keyword evidence="1" id="KW-0732">Signal</keyword>
<protein>
    <submittedName>
        <fullName evidence="3">Uncharacterized protein YcnI</fullName>
    </submittedName>
</protein>
<dbReference type="Gene3D" id="2.60.40.2230">
    <property type="entry name" value="Uncharacterised protein YcnI-like PF07987, DUF1775"/>
    <property type="match status" value="1"/>
</dbReference>
<feature type="chain" id="PRO_5016578737" evidence="1">
    <location>
        <begin position="26"/>
        <end position="170"/>
    </location>
</feature>
<dbReference type="EMBL" id="QNRQ01000015">
    <property type="protein sequence ID" value="RBP35765.1"/>
    <property type="molecule type" value="Genomic_DNA"/>
</dbReference>
<name>A0A366H3B4_9BURK</name>